<evidence type="ECO:0000259" key="1">
    <source>
        <dbReference type="Pfam" id="PF00535"/>
    </source>
</evidence>
<dbReference type="Gene3D" id="3.90.550.10">
    <property type="entry name" value="Spore Coat Polysaccharide Biosynthesis Protein SpsA, Chain A"/>
    <property type="match status" value="1"/>
</dbReference>
<gene>
    <name evidence="2" type="ORF">HMJ29_18260</name>
</gene>
<reference evidence="2 3" key="1">
    <citation type="submission" date="2020-05" db="EMBL/GenBank/DDBJ databases">
        <title>Complete genome sequence of Hymenobacter sp. TS19 in Coasted Sand Dune.</title>
        <authorList>
            <person name="Lee J.-H."/>
            <person name="Jung J.-H."/>
            <person name="Jeong S."/>
            <person name="Zhao L."/>
            <person name="Kim M.-K."/>
            <person name="Seo H.-S."/>
            <person name="Lim S."/>
        </authorList>
    </citation>
    <scope>NUCLEOTIDE SEQUENCE [LARGE SCALE GENOMIC DNA]</scope>
    <source>
        <strain evidence="2 3">TS19</strain>
    </source>
</reference>
<organism evidence="2 3">
    <name type="scientific">Hymenobacter taeanensis</name>
    <dbReference type="NCBI Taxonomy" id="2735321"/>
    <lineage>
        <taxon>Bacteria</taxon>
        <taxon>Pseudomonadati</taxon>
        <taxon>Bacteroidota</taxon>
        <taxon>Cytophagia</taxon>
        <taxon>Cytophagales</taxon>
        <taxon>Hymenobacteraceae</taxon>
        <taxon>Hymenobacter</taxon>
    </lineage>
</organism>
<accession>A0A6M6BMR7</accession>
<name>A0A6M6BMR7_9BACT</name>
<dbReference type="Proteomes" id="UP000501623">
    <property type="component" value="Chromosome"/>
</dbReference>
<dbReference type="SUPFAM" id="SSF53448">
    <property type="entry name" value="Nucleotide-diphospho-sugar transferases"/>
    <property type="match status" value="1"/>
</dbReference>
<dbReference type="KEGG" id="hts:HMJ29_18260"/>
<dbReference type="Pfam" id="PF00535">
    <property type="entry name" value="Glycos_transf_2"/>
    <property type="match status" value="1"/>
</dbReference>
<feature type="domain" description="Glycosyltransferase 2-like" evidence="1">
    <location>
        <begin position="3"/>
        <end position="62"/>
    </location>
</feature>
<evidence type="ECO:0000313" key="2">
    <source>
        <dbReference type="EMBL" id="QJX48753.1"/>
    </source>
</evidence>
<keyword evidence="3" id="KW-1185">Reference proteome</keyword>
<proteinExistence type="predicted"/>
<sequence length="64" mass="7295">MHLYLINDGSPAVTAADVQFLQERRPHFTSRPYPINRGKGYALRTGLEQVKERIGLFTDSDFSL</sequence>
<dbReference type="InterPro" id="IPR001173">
    <property type="entry name" value="Glyco_trans_2-like"/>
</dbReference>
<evidence type="ECO:0000313" key="3">
    <source>
        <dbReference type="Proteomes" id="UP000501623"/>
    </source>
</evidence>
<dbReference type="RefSeq" id="WP_171592838.1">
    <property type="nucleotide sequence ID" value="NZ_CP053538.1"/>
</dbReference>
<protein>
    <submittedName>
        <fullName evidence="2">Glycosyltransferase</fullName>
    </submittedName>
</protein>
<dbReference type="GO" id="GO:0016740">
    <property type="term" value="F:transferase activity"/>
    <property type="evidence" value="ECO:0007669"/>
    <property type="project" value="UniProtKB-KW"/>
</dbReference>
<dbReference type="InterPro" id="IPR029044">
    <property type="entry name" value="Nucleotide-diphossugar_trans"/>
</dbReference>
<dbReference type="EMBL" id="CP053538">
    <property type="protein sequence ID" value="QJX48753.1"/>
    <property type="molecule type" value="Genomic_DNA"/>
</dbReference>
<dbReference type="AlphaFoldDB" id="A0A6M6BMR7"/>
<keyword evidence="2" id="KW-0808">Transferase</keyword>